<dbReference type="NCBIfam" id="NF033519">
    <property type="entry name" value="transpos_ISAzo13"/>
    <property type="match status" value="1"/>
</dbReference>
<evidence type="ECO:0000313" key="2">
    <source>
        <dbReference type="EMBL" id="MDQ1029190.1"/>
    </source>
</evidence>
<comment type="caution">
    <text evidence="2">The sequence shown here is derived from an EMBL/GenBank/DDBJ whole genome shotgun (WGS) entry which is preliminary data.</text>
</comment>
<dbReference type="EMBL" id="JAUSZI010000002">
    <property type="protein sequence ID" value="MDQ1029190.1"/>
    <property type="molecule type" value="Genomic_DNA"/>
</dbReference>
<dbReference type="Pfam" id="PF07592">
    <property type="entry name" value="DDE_Tnp_ISAZ013"/>
    <property type="match status" value="1"/>
</dbReference>
<dbReference type="InterPro" id="IPR011518">
    <property type="entry name" value="Transposase_36"/>
</dbReference>
<feature type="compositionally biased region" description="Low complexity" evidence="1">
    <location>
        <begin position="10"/>
        <end position="21"/>
    </location>
</feature>
<gene>
    <name evidence="2" type="ORF">QF035_006772</name>
</gene>
<organism evidence="2 3">
    <name type="scientific">Streptomyces umbrinus</name>
    <dbReference type="NCBI Taxonomy" id="67370"/>
    <lineage>
        <taxon>Bacteria</taxon>
        <taxon>Bacillati</taxon>
        <taxon>Actinomycetota</taxon>
        <taxon>Actinomycetes</taxon>
        <taxon>Kitasatosporales</taxon>
        <taxon>Streptomycetaceae</taxon>
        <taxon>Streptomyces</taxon>
        <taxon>Streptomyces phaeochromogenes group</taxon>
    </lineage>
</organism>
<evidence type="ECO:0000256" key="1">
    <source>
        <dbReference type="SAM" id="MobiDB-lite"/>
    </source>
</evidence>
<reference evidence="2 3" key="1">
    <citation type="submission" date="2023-07" db="EMBL/GenBank/DDBJ databases">
        <title>Comparative genomics of wheat-associated soil bacteria to identify genetic determinants of phenazine resistance.</title>
        <authorList>
            <person name="Mouncey N."/>
        </authorList>
    </citation>
    <scope>NUCLEOTIDE SEQUENCE [LARGE SCALE GENOMIC DNA]</scope>
    <source>
        <strain evidence="2 3">V2I4</strain>
    </source>
</reference>
<dbReference type="Proteomes" id="UP001230328">
    <property type="component" value="Unassembled WGS sequence"/>
</dbReference>
<protein>
    <recommendedName>
        <fullName evidence="4">Transposase</fullName>
    </recommendedName>
</protein>
<evidence type="ECO:0008006" key="4">
    <source>
        <dbReference type="Google" id="ProtNLM"/>
    </source>
</evidence>
<keyword evidence="3" id="KW-1185">Reference proteome</keyword>
<proteinExistence type="predicted"/>
<accession>A0ABU0T058</accession>
<name>A0ABU0T058_9ACTN</name>
<feature type="region of interest" description="Disordered" evidence="1">
    <location>
        <begin position="1"/>
        <end position="21"/>
    </location>
</feature>
<evidence type="ECO:0000313" key="3">
    <source>
        <dbReference type="Proteomes" id="UP001230328"/>
    </source>
</evidence>
<sequence>MDDQVAAVSGRGADAAGHAASAPTVGRLLRENGFSLQANAKALEGAQHADRDAQFRYVNGQVKDYQADGEPVVSVDTKKKEVVGEFKNAGRQWRPAGEPVRVDVHDFPGDALGKALPYGIYDLAADTGWVNVGTDHDTAAFAVESIRRWWNGQGRIVCRCLASGGAGCGIVRSGKGERQALLLPGNTHPDTVAEHSMK</sequence>